<evidence type="ECO:0000313" key="10">
    <source>
        <dbReference type="RefSeq" id="XP_045369768.1"/>
    </source>
</evidence>
<proteinExistence type="inferred from homology"/>
<evidence type="ECO:0000256" key="1">
    <source>
        <dbReference type="ARBA" id="ARBA00004167"/>
    </source>
</evidence>
<dbReference type="GO" id="GO:0097250">
    <property type="term" value="P:mitochondrial respirasome assembly"/>
    <property type="evidence" value="ECO:0007669"/>
    <property type="project" value="TreeGrafter"/>
</dbReference>
<keyword evidence="5" id="KW-0809">Transit peptide</keyword>
<evidence type="ECO:0000256" key="9">
    <source>
        <dbReference type="SAM" id="Phobius"/>
    </source>
</evidence>
<gene>
    <name evidence="10" type="primary">LOC105065939</name>
</gene>
<protein>
    <submittedName>
        <fullName evidence="10">Cytochrome c oxidase subunit 7A-related protein, mitochondrial-like</fullName>
    </submittedName>
</protein>
<dbReference type="PANTHER" id="PTHR10510:SF2">
    <property type="entry name" value="CYTOCHROME C OXIDASE SUBUNIT 7A-RELATED PROTEIN, MITOCHONDRIAL"/>
    <property type="match status" value="1"/>
</dbReference>
<keyword evidence="9" id="KW-1133">Transmembrane helix</keyword>
<reference evidence="10" key="1">
    <citation type="submission" date="2025-08" db="UniProtKB">
        <authorList>
            <consortium name="RefSeq"/>
        </authorList>
    </citation>
    <scope>IDENTIFICATION</scope>
    <source>
        <tissue evidence="10">Blood</tissue>
    </source>
</reference>
<evidence type="ECO:0000256" key="2">
    <source>
        <dbReference type="ARBA" id="ARBA00004273"/>
    </source>
</evidence>
<keyword evidence="7 9" id="KW-0472">Membrane</keyword>
<feature type="transmembrane region" description="Helical" evidence="9">
    <location>
        <begin position="145"/>
        <end position="162"/>
    </location>
</feature>
<feature type="compositionally biased region" description="Acidic residues" evidence="8">
    <location>
        <begin position="23"/>
        <end position="36"/>
    </location>
</feature>
<organism evidence="10">
    <name type="scientific">Camelus bactrianus</name>
    <name type="common">Bactrian camel</name>
    <dbReference type="NCBI Taxonomy" id="9837"/>
    <lineage>
        <taxon>Eukaryota</taxon>
        <taxon>Metazoa</taxon>
        <taxon>Chordata</taxon>
        <taxon>Craniata</taxon>
        <taxon>Vertebrata</taxon>
        <taxon>Euteleostomi</taxon>
        <taxon>Mammalia</taxon>
        <taxon>Eutheria</taxon>
        <taxon>Laurasiatheria</taxon>
        <taxon>Artiodactyla</taxon>
        <taxon>Tylopoda</taxon>
        <taxon>Camelidae</taxon>
        <taxon>Camelus</taxon>
    </lineage>
</organism>
<evidence type="ECO:0000256" key="6">
    <source>
        <dbReference type="ARBA" id="ARBA00023128"/>
    </source>
</evidence>
<dbReference type="PANTHER" id="PTHR10510">
    <property type="entry name" value="CYTOCHROME C OXIDASE POLYPEPTIDE 7A"/>
    <property type="match status" value="1"/>
</dbReference>
<dbReference type="AlphaFoldDB" id="A0A9W3HFA1"/>
<feature type="compositionally biased region" description="Basic and acidic residues" evidence="8">
    <location>
        <begin position="12"/>
        <end position="22"/>
    </location>
</feature>
<keyword evidence="9" id="KW-0812">Transmembrane</keyword>
<evidence type="ECO:0000256" key="3">
    <source>
        <dbReference type="ARBA" id="ARBA00009331"/>
    </source>
</evidence>
<evidence type="ECO:0000256" key="7">
    <source>
        <dbReference type="ARBA" id="ARBA00023136"/>
    </source>
</evidence>
<dbReference type="GO" id="GO:0005743">
    <property type="term" value="C:mitochondrial inner membrane"/>
    <property type="evidence" value="ECO:0007669"/>
    <property type="project" value="UniProtKB-SubCell"/>
</dbReference>
<name>A0A9W3HFA1_CAMBA</name>
<evidence type="ECO:0000256" key="5">
    <source>
        <dbReference type="ARBA" id="ARBA00022946"/>
    </source>
</evidence>
<feature type="region of interest" description="Disordered" evidence="8">
    <location>
        <begin position="1"/>
        <end position="42"/>
    </location>
</feature>
<dbReference type="InterPro" id="IPR003177">
    <property type="entry name" value="Cytc_oxidase_su7a_met"/>
</dbReference>
<dbReference type="FunFam" id="4.10.91.10:FF:000001">
    <property type="entry name" value="Cytochrome c oxidase subunit 7A1, mitochondrial"/>
    <property type="match status" value="1"/>
</dbReference>
<keyword evidence="4" id="KW-0999">Mitochondrion inner membrane</keyword>
<sequence>MAKLETLSLQGDDEKVEKREEEEKGDVEEGMEEKEEAGEQKEELSVLQSLTWADVYCKFSGFTQKLPGAWASDAYSPQGLTPVVSKEAPPSILATPTELSSNSTAYDYAGKTKFQRHKSFFQKPDGVPIHLKRGLPDQMLHRTTMAMMVGGPIYCLISLYMAQKQKS</sequence>
<accession>A0A9W3HFA1</accession>
<dbReference type="GO" id="GO:0002082">
    <property type="term" value="P:regulation of oxidative phosphorylation"/>
    <property type="evidence" value="ECO:0007669"/>
    <property type="project" value="TreeGrafter"/>
</dbReference>
<evidence type="ECO:0000256" key="8">
    <source>
        <dbReference type="SAM" id="MobiDB-lite"/>
    </source>
</evidence>
<comment type="subcellular location">
    <subcellularLocation>
        <location evidence="1">Membrane</location>
        <topology evidence="1">Single-pass membrane protein</topology>
    </subcellularLocation>
    <subcellularLocation>
        <location evidence="2">Mitochondrion inner membrane</location>
    </subcellularLocation>
</comment>
<dbReference type="SUPFAM" id="SSF81419">
    <property type="entry name" value="Mitochondrial cytochrome c oxidase subunit VIIa"/>
    <property type="match status" value="1"/>
</dbReference>
<dbReference type="Gene3D" id="4.10.91.10">
    <property type="entry name" value="Cytochrome c oxidase, subunit VIIa"/>
    <property type="match status" value="1"/>
</dbReference>
<dbReference type="RefSeq" id="XP_045369768.1">
    <property type="nucleotide sequence ID" value="XM_045513812.1"/>
</dbReference>
<dbReference type="GO" id="GO:0045277">
    <property type="term" value="C:respiratory chain complex IV"/>
    <property type="evidence" value="ECO:0007669"/>
    <property type="project" value="InterPro"/>
</dbReference>
<dbReference type="GO" id="GO:0006123">
    <property type="term" value="P:mitochondrial electron transport, cytochrome c to oxygen"/>
    <property type="evidence" value="ECO:0007669"/>
    <property type="project" value="InterPro"/>
</dbReference>
<evidence type="ECO:0000256" key="4">
    <source>
        <dbReference type="ARBA" id="ARBA00022792"/>
    </source>
</evidence>
<comment type="similarity">
    <text evidence="3">Belongs to the cytochrome c oxidase VIIa family.</text>
</comment>
<dbReference type="InterPro" id="IPR036539">
    <property type="entry name" value="Cyt_c_oxidase_su7a_sf"/>
</dbReference>
<keyword evidence="6" id="KW-0496">Mitochondrion</keyword>